<dbReference type="Proteomes" id="UP001302257">
    <property type="component" value="Chromosome"/>
</dbReference>
<protein>
    <submittedName>
        <fullName evidence="2">DUF4864 domain-containing protein</fullName>
    </submittedName>
</protein>
<proteinExistence type="predicted"/>
<accession>A0ABZ0AXR8</accession>
<gene>
    <name evidence="2" type="ORF">RAN89_16160</name>
</gene>
<keyword evidence="3" id="KW-1185">Reference proteome</keyword>
<sequence>MANSVIRFLRSVPGAIALWSVFALGIGLPAHAEADKNETAVITVIQQQLEAFAADDAEQAFKYAAPSIKAMAGNAQNFMALVKTRYSPVYRNSNAAFLKPLIRGHAALVKVRLTDENGIHWMAAYTLERQKNKQWLISGCQLFEEQGTFV</sequence>
<feature type="chain" id="PRO_5045348271" evidence="1">
    <location>
        <begin position="33"/>
        <end position="150"/>
    </location>
</feature>
<dbReference type="EMBL" id="CP132507">
    <property type="protein sequence ID" value="WNO04418.1"/>
    <property type="molecule type" value="Genomic_DNA"/>
</dbReference>
<dbReference type="Pfam" id="PF16156">
    <property type="entry name" value="DUF4864"/>
    <property type="match status" value="1"/>
</dbReference>
<evidence type="ECO:0000256" key="1">
    <source>
        <dbReference type="SAM" id="SignalP"/>
    </source>
</evidence>
<feature type="signal peptide" evidence="1">
    <location>
        <begin position="1"/>
        <end position="32"/>
    </location>
</feature>
<organism evidence="2 3">
    <name type="scientific">Rhodoferax mekongensis</name>
    <dbReference type="NCBI Taxonomy" id="3068341"/>
    <lineage>
        <taxon>Bacteria</taxon>
        <taxon>Pseudomonadati</taxon>
        <taxon>Pseudomonadota</taxon>
        <taxon>Betaproteobacteria</taxon>
        <taxon>Burkholderiales</taxon>
        <taxon>Comamonadaceae</taxon>
        <taxon>Rhodoferax</taxon>
    </lineage>
</organism>
<evidence type="ECO:0000313" key="3">
    <source>
        <dbReference type="Proteomes" id="UP001302257"/>
    </source>
</evidence>
<dbReference type="RefSeq" id="WP_313867261.1">
    <property type="nucleotide sequence ID" value="NZ_CP132507.1"/>
</dbReference>
<dbReference type="InterPro" id="IPR032347">
    <property type="entry name" value="DUF4864"/>
</dbReference>
<name>A0ABZ0AXR8_9BURK</name>
<keyword evidence="1" id="KW-0732">Signal</keyword>
<evidence type="ECO:0000313" key="2">
    <source>
        <dbReference type="EMBL" id="WNO04418.1"/>
    </source>
</evidence>
<reference evidence="2 3" key="1">
    <citation type="submission" date="2023-08" db="EMBL/GenBank/DDBJ databases">
        <title>Rhodoferax potami sp. nov. and Rhodoferax mekongensis sp. nov., isolated from the Mekong River in Thailand.</title>
        <authorList>
            <person name="Kitikhun S."/>
            <person name="Charoenyingcharoen P."/>
            <person name="Siriarchawattana P."/>
            <person name="Likhitrattanapisal S."/>
            <person name="Nilsakha T."/>
            <person name="Chanpet A."/>
            <person name="Rattanawaree P."/>
            <person name="Ingsriswang S."/>
        </authorList>
    </citation>
    <scope>NUCLEOTIDE SEQUENCE [LARGE SCALE GENOMIC DNA]</scope>
    <source>
        <strain evidence="2 3">TBRC 17307</strain>
    </source>
</reference>